<proteinExistence type="predicted"/>
<protein>
    <recommendedName>
        <fullName evidence="1">RNA-directed DNA polymerase</fullName>
        <ecNumber evidence="1">2.7.7.49</ecNumber>
    </recommendedName>
</protein>
<dbReference type="InterPro" id="IPR041588">
    <property type="entry name" value="Integrase_H2C2"/>
</dbReference>
<dbReference type="EMBL" id="JARBHB010000002">
    <property type="protein sequence ID" value="KAJ8893060.1"/>
    <property type="molecule type" value="Genomic_DNA"/>
</dbReference>
<evidence type="ECO:0000313" key="3">
    <source>
        <dbReference type="EMBL" id="KAJ8893060.1"/>
    </source>
</evidence>
<organism evidence="3 4">
    <name type="scientific">Dryococelus australis</name>
    <dbReference type="NCBI Taxonomy" id="614101"/>
    <lineage>
        <taxon>Eukaryota</taxon>
        <taxon>Metazoa</taxon>
        <taxon>Ecdysozoa</taxon>
        <taxon>Arthropoda</taxon>
        <taxon>Hexapoda</taxon>
        <taxon>Insecta</taxon>
        <taxon>Pterygota</taxon>
        <taxon>Neoptera</taxon>
        <taxon>Polyneoptera</taxon>
        <taxon>Phasmatodea</taxon>
        <taxon>Verophasmatodea</taxon>
        <taxon>Anareolatae</taxon>
        <taxon>Phasmatidae</taxon>
        <taxon>Eurycanthinae</taxon>
        <taxon>Dryococelus</taxon>
    </lineage>
</organism>
<dbReference type="EC" id="2.7.7.49" evidence="1"/>
<comment type="caution">
    <text evidence="3">The sequence shown here is derived from an EMBL/GenBank/DDBJ whole genome shotgun (WGS) entry which is preliminary data.</text>
</comment>
<name>A0ABQ9I8T8_9NEOP</name>
<dbReference type="PANTHER" id="PTHR37984">
    <property type="entry name" value="PROTEIN CBG26694"/>
    <property type="match status" value="1"/>
</dbReference>
<feature type="domain" description="Integrase zinc-binding" evidence="2">
    <location>
        <begin position="61"/>
        <end position="87"/>
    </location>
</feature>
<dbReference type="Gene3D" id="1.10.340.70">
    <property type="match status" value="1"/>
</dbReference>
<accession>A0ABQ9I8T8</accession>
<dbReference type="PANTHER" id="PTHR37984:SF5">
    <property type="entry name" value="PROTEIN NYNRIN-LIKE"/>
    <property type="match status" value="1"/>
</dbReference>
<keyword evidence="4" id="KW-1185">Reference proteome</keyword>
<evidence type="ECO:0000313" key="4">
    <source>
        <dbReference type="Proteomes" id="UP001159363"/>
    </source>
</evidence>
<reference evidence="3 4" key="1">
    <citation type="submission" date="2023-02" db="EMBL/GenBank/DDBJ databases">
        <title>LHISI_Scaffold_Assembly.</title>
        <authorList>
            <person name="Stuart O.P."/>
            <person name="Cleave R."/>
            <person name="Magrath M.J.L."/>
            <person name="Mikheyev A.S."/>
        </authorList>
    </citation>
    <scope>NUCLEOTIDE SEQUENCE [LARGE SCALE GENOMIC DNA]</scope>
    <source>
        <strain evidence="3">Daus_M_001</strain>
        <tissue evidence="3">Leg muscle</tissue>
    </source>
</reference>
<evidence type="ECO:0000259" key="2">
    <source>
        <dbReference type="Pfam" id="PF17921"/>
    </source>
</evidence>
<sequence>MYQEGWPAANKLPQEYQVYYEVQDNIHIDDKTLFLGSKIVVPTPLQPYGLNLVHEGHGRSKTAIYWPRMSTDIEQYVSRCRTCEKFRRANRRKPLIHH</sequence>
<gene>
    <name evidence="3" type="ORF">PR048_005641</name>
</gene>
<dbReference type="Proteomes" id="UP001159363">
    <property type="component" value="Chromosome 2"/>
</dbReference>
<dbReference type="InterPro" id="IPR050951">
    <property type="entry name" value="Retrovirus_Pol_polyprotein"/>
</dbReference>
<dbReference type="Pfam" id="PF17921">
    <property type="entry name" value="Integrase_H2C2"/>
    <property type="match status" value="1"/>
</dbReference>
<evidence type="ECO:0000256" key="1">
    <source>
        <dbReference type="ARBA" id="ARBA00012493"/>
    </source>
</evidence>